<dbReference type="PhylomeDB" id="A0A0A2L5R3"/>
<dbReference type="InterPro" id="IPR045242">
    <property type="entry name" value="Syntaxin"/>
</dbReference>
<dbReference type="CDD" id="cd15844">
    <property type="entry name" value="SNARE_syntaxin5"/>
    <property type="match status" value="1"/>
</dbReference>
<dbReference type="STRING" id="40296.A0A0A2L5R3"/>
<comment type="subcellular location">
    <subcellularLocation>
        <location evidence="1">Membrane</location>
        <topology evidence="1">Single-pass type IV membrane protein</topology>
    </subcellularLocation>
</comment>
<dbReference type="Proteomes" id="UP000030104">
    <property type="component" value="Unassembled WGS sequence"/>
</dbReference>
<dbReference type="FunFam" id="1.20.58.70:FF:000007">
    <property type="entry name" value="ER-golgi SNARE complex subunit"/>
    <property type="match status" value="1"/>
</dbReference>
<evidence type="ECO:0000256" key="6">
    <source>
        <dbReference type="ARBA" id="ARBA00023054"/>
    </source>
</evidence>
<evidence type="ECO:0000256" key="7">
    <source>
        <dbReference type="ARBA" id="ARBA00023136"/>
    </source>
</evidence>
<dbReference type="EMBL" id="JQGA01000469">
    <property type="protein sequence ID" value="KGO75452.1"/>
    <property type="molecule type" value="Genomic_DNA"/>
</dbReference>
<dbReference type="Pfam" id="PF05739">
    <property type="entry name" value="SNARE"/>
    <property type="match status" value="1"/>
</dbReference>
<dbReference type="GO" id="GO:0000139">
    <property type="term" value="C:Golgi membrane"/>
    <property type="evidence" value="ECO:0007669"/>
    <property type="project" value="TreeGrafter"/>
</dbReference>
<organism evidence="11 12">
    <name type="scientific">Penicillium italicum</name>
    <name type="common">Blue mold</name>
    <dbReference type="NCBI Taxonomy" id="40296"/>
    <lineage>
        <taxon>Eukaryota</taxon>
        <taxon>Fungi</taxon>
        <taxon>Dikarya</taxon>
        <taxon>Ascomycota</taxon>
        <taxon>Pezizomycotina</taxon>
        <taxon>Eurotiomycetes</taxon>
        <taxon>Eurotiomycetidae</taxon>
        <taxon>Eurotiales</taxon>
        <taxon>Aspergillaceae</taxon>
        <taxon>Penicillium</taxon>
    </lineage>
</organism>
<feature type="domain" description="T-SNARE coiled-coil homology" evidence="10">
    <location>
        <begin position="257"/>
        <end position="319"/>
    </location>
</feature>
<evidence type="ECO:0000313" key="12">
    <source>
        <dbReference type="Proteomes" id="UP000030104"/>
    </source>
</evidence>
<keyword evidence="12" id="KW-1185">Reference proteome</keyword>
<evidence type="ECO:0000256" key="5">
    <source>
        <dbReference type="ARBA" id="ARBA00022989"/>
    </source>
</evidence>
<evidence type="ECO:0000256" key="9">
    <source>
        <dbReference type="SAM" id="Phobius"/>
    </source>
</evidence>
<dbReference type="Gene3D" id="1.20.58.70">
    <property type="match status" value="1"/>
</dbReference>
<evidence type="ECO:0000256" key="2">
    <source>
        <dbReference type="ARBA" id="ARBA00009063"/>
    </source>
</evidence>
<keyword evidence="6" id="KW-0175">Coiled coil</keyword>
<sequence>MTGPSIQDRTSEFSAILSHAQKRLGTSKVGSQRQALLTDAQRRQADASPQGAAQEAKAARSEFARRARDIGRGITGTMAKLQRLAELAKRKTLFDDRPVEISELTYVIKQDLAALNQNIASLQALTHSQHPKSTRSKTDQEGEHNDNVVVMLQGKLADVGASFKEVLEVRTKNIQASRTRTENFVSSVSSKSHSALDAQRSDSPLYNTSGRRTPQPGYQGNSSDLLTLEPSNPSPLGRPSFQSDQQLMVMEEGESSNTYVQARGEAIEAIERTISELGGIFGQLAQMVSEQSEMIQRIDANTEDVVDNVQGAQRELMKYWTRVSGNRWLIAKMFGILMIFFLLWVLIS</sequence>
<evidence type="ECO:0000256" key="3">
    <source>
        <dbReference type="ARBA" id="ARBA00022448"/>
    </source>
</evidence>
<dbReference type="GO" id="GO:0031201">
    <property type="term" value="C:SNARE complex"/>
    <property type="evidence" value="ECO:0007669"/>
    <property type="project" value="TreeGrafter"/>
</dbReference>
<feature type="region of interest" description="Disordered" evidence="8">
    <location>
        <begin position="178"/>
        <end position="241"/>
    </location>
</feature>
<evidence type="ECO:0000256" key="4">
    <source>
        <dbReference type="ARBA" id="ARBA00022692"/>
    </source>
</evidence>
<keyword evidence="5 9" id="KW-1133">Transmembrane helix</keyword>
<keyword evidence="3" id="KW-0813">Transport</keyword>
<evidence type="ECO:0000313" key="11">
    <source>
        <dbReference type="EMBL" id="KGO75452.1"/>
    </source>
</evidence>
<accession>A0A0A2L5R3</accession>
<dbReference type="PANTHER" id="PTHR19957">
    <property type="entry name" value="SYNTAXIN"/>
    <property type="match status" value="1"/>
</dbReference>
<dbReference type="HOGENOM" id="CLU_044998_0_1_1"/>
<dbReference type="GO" id="GO:0006886">
    <property type="term" value="P:intracellular protein transport"/>
    <property type="evidence" value="ECO:0007669"/>
    <property type="project" value="TreeGrafter"/>
</dbReference>
<name>A0A0A2L5R3_PENIT</name>
<proteinExistence type="inferred from homology"/>
<protein>
    <submittedName>
        <fullName evidence="11">Syntaxin, N-terminal</fullName>
    </submittedName>
</protein>
<keyword evidence="4 9" id="KW-0812">Transmembrane</keyword>
<keyword evidence="7 9" id="KW-0472">Membrane</keyword>
<gene>
    <name evidence="11" type="ORF">PITC_081520</name>
</gene>
<evidence type="ECO:0000256" key="8">
    <source>
        <dbReference type="SAM" id="MobiDB-lite"/>
    </source>
</evidence>
<evidence type="ECO:0000256" key="1">
    <source>
        <dbReference type="ARBA" id="ARBA00004211"/>
    </source>
</evidence>
<reference evidence="11 12" key="1">
    <citation type="journal article" date="2015" name="Mol. Plant Microbe Interact.">
        <title>Genome, transcriptome, and functional analyses of Penicillium expansum provide new insights into secondary metabolism and pathogenicity.</title>
        <authorList>
            <person name="Ballester A.R."/>
            <person name="Marcet-Houben M."/>
            <person name="Levin E."/>
            <person name="Sela N."/>
            <person name="Selma-Lazaro C."/>
            <person name="Carmona L."/>
            <person name="Wisniewski M."/>
            <person name="Droby S."/>
            <person name="Gonzalez-Candelas L."/>
            <person name="Gabaldon T."/>
        </authorList>
    </citation>
    <scope>NUCLEOTIDE SEQUENCE [LARGE SCALE GENOMIC DNA]</scope>
    <source>
        <strain evidence="11 12">PHI-1</strain>
    </source>
</reference>
<dbReference type="AlphaFoldDB" id="A0A0A2L5R3"/>
<dbReference type="SUPFAM" id="SSF47661">
    <property type="entry name" value="t-snare proteins"/>
    <property type="match status" value="1"/>
</dbReference>
<dbReference type="PANTHER" id="PTHR19957:SF3">
    <property type="entry name" value="SYNTAXIN-5"/>
    <property type="match status" value="1"/>
</dbReference>
<dbReference type="InterPro" id="IPR010989">
    <property type="entry name" value="SNARE"/>
</dbReference>
<dbReference type="OMA" id="EHNHNVV"/>
<evidence type="ECO:0000259" key="10">
    <source>
        <dbReference type="PROSITE" id="PS50192"/>
    </source>
</evidence>
<dbReference type="GO" id="GO:0006906">
    <property type="term" value="P:vesicle fusion"/>
    <property type="evidence" value="ECO:0007669"/>
    <property type="project" value="TreeGrafter"/>
</dbReference>
<dbReference type="GO" id="GO:0005484">
    <property type="term" value="F:SNAP receptor activity"/>
    <property type="evidence" value="ECO:0007669"/>
    <property type="project" value="TreeGrafter"/>
</dbReference>
<dbReference type="GO" id="GO:0000149">
    <property type="term" value="F:SNARE binding"/>
    <property type="evidence" value="ECO:0007669"/>
    <property type="project" value="TreeGrafter"/>
</dbReference>
<comment type="caution">
    <text evidence="11">The sequence shown here is derived from an EMBL/GenBank/DDBJ whole genome shotgun (WGS) entry which is preliminary data.</text>
</comment>
<feature type="region of interest" description="Disordered" evidence="8">
    <location>
        <begin position="40"/>
        <end position="60"/>
    </location>
</feature>
<feature type="compositionally biased region" description="Polar residues" evidence="8">
    <location>
        <begin position="201"/>
        <end position="231"/>
    </location>
</feature>
<dbReference type="OrthoDB" id="421009at2759"/>
<dbReference type="GO" id="GO:0048278">
    <property type="term" value="P:vesicle docking"/>
    <property type="evidence" value="ECO:0007669"/>
    <property type="project" value="TreeGrafter"/>
</dbReference>
<dbReference type="PROSITE" id="PS50192">
    <property type="entry name" value="T_SNARE"/>
    <property type="match status" value="1"/>
</dbReference>
<dbReference type="Pfam" id="PF11416">
    <property type="entry name" value="Syntaxin-5_N"/>
    <property type="match status" value="1"/>
</dbReference>
<dbReference type="InterPro" id="IPR021538">
    <property type="entry name" value="Syntaxin-5_N"/>
</dbReference>
<comment type="similarity">
    <text evidence="2">Belongs to the syntaxin family.</text>
</comment>
<dbReference type="InterPro" id="IPR000727">
    <property type="entry name" value="T_SNARE_dom"/>
</dbReference>
<dbReference type="SMART" id="SM00397">
    <property type="entry name" value="t_SNARE"/>
    <property type="match status" value="1"/>
</dbReference>
<feature type="transmembrane region" description="Helical" evidence="9">
    <location>
        <begin position="328"/>
        <end position="347"/>
    </location>
</feature>
<dbReference type="GO" id="GO:0006888">
    <property type="term" value="P:endoplasmic reticulum to Golgi vesicle-mediated transport"/>
    <property type="evidence" value="ECO:0007669"/>
    <property type="project" value="TreeGrafter"/>
</dbReference>